<gene>
    <name evidence="2" type="ORF">K8V05_03155</name>
</gene>
<comment type="caution">
    <text evidence="2">The sequence shown here is derived from an EMBL/GenBank/DDBJ whole genome shotgun (WGS) entry which is preliminary data.</text>
</comment>
<evidence type="ECO:0000313" key="2">
    <source>
        <dbReference type="EMBL" id="HJF69734.1"/>
    </source>
</evidence>
<proteinExistence type="predicted"/>
<feature type="region of interest" description="Disordered" evidence="1">
    <location>
        <begin position="93"/>
        <end position="112"/>
    </location>
</feature>
<dbReference type="EMBL" id="DYVS01000061">
    <property type="protein sequence ID" value="HJF69734.1"/>
    <property type="molecule type" value="Genomic_DNA"/>
</dbReference>
<dbReference type="Proteomes" id="UP000742098">
    <property type="component" value="Unassembled WGS sequence"/>
</dbReference>
<name>A0A921H1P8_9BACT</name>
<dbReference type="AlphaFoldDB" id="A0A921H1P8"/>
<accession>A0A921H1P8</accession>
<reference evidence="2" key="2">
    <citation type="submission" date="2021-09" db="EMBL/GenBank/DDBJ databases">
        <authorList>
            <person name="Gilroy R."/>
        </authorList>
    </citation>
    <scope>NUCLEOTIDE SEQUENCE</scope>
    <source>
        <strain evidence="2">6966</strain>
    </source>
</reference>
<reference evidence="2" key="1">
    <citation type="journal article" date="2021" name="PeerJ">
        <title>Extensive microbial diversity within the chicken gut microbiome revealed by metagenomics and culture.</title>
        <authorList>
            <person name="Gilroy R."/>
            <person name="Ravi A."/>
            <person name="Getino M."/>
            <person name="Pursley I."/>
            <person name="Horton D.L."/>
            <person name="Alikhan N.F."/>
            <person name="Baker D."/>
            <person name="Gharbi K."/>
            <person name="Hall N."/>
            <person name="Watson M."/>
            <person name="Adriaenssens E.M."/>
            <person name="Foster-Nyarko E."/>
            <person name="Jarju S."/>
            <person name="Secka A."/>
            <person name="Antonio M."/>
            <person name="Oren A."/>
            <person name="Chaudhuri R.R."/>
            <person name="La Ragione R."/>
            <person name="Hildebrand F."/>
            <person name="Pallen M.J."/>
        </authorList>
    </citation>
    <scope>NUCLEOTIDE SEQUENCE</scope>
    <source>
        <strain evidence="2">6966</strain>
    </source>
</reference>
<evidence type="ECO:0000256" key="1">
    <source>
        <dbReference type="SAM" id="MobiDB-lite"/>
    </source>
</evidence>
<protein>
    <submittedName>
        <fullName evidence="2">Uncharacterized protein</fullName>
    </submittedName>
</protein>
<sequence>MPERSEKMKKVTLDEVEKVLDGKASAEESLDVLSAAAGNEELQELLTSEESGKDGRDIDFFNKMFTKYADEIKSFIKNRDKGKVLKVNFDREDMGVAAARPSSPKPKKKEKK</sequence>
<organism evidence="2 3">
    <name type="scientific">Butyricimonas virosa</name>
    <dbReference type="NCBI Taxonomy" id="544645"/>
    <lineage>
        <taxon>Bacteria</taxon>
        <taxon>Pseudomonadati</taxon>
        <taxon>Bacteroidota</taxon>
        <taxon>Bacteroidia</taxon>
        <taxon>Bacteroidales</taxon>
        <taxon>Odoribacteraceae</taxon>
        <taxon>Butyricimonas</taxon>
    </lineage>
</organism>
<evidence type="ECO:0000313" key="3">
    <source>
        <dbReference type="Proteomes" id="UP000742098"/>
    </source>
</evidence>